<accession>A0A645AVI7</accession>
<protein>
    <submittedName>
        <fullName evidence="1">Uncharacterized protein</fullName>
    </submittedName>
</protein>
<dbReference type="EMBL" id="VSSQ01016114">
    <property type="protein sequence ID" value="MPM57147.1"/>
    <property type="molecule type" value="Genomic_DNA"/>
</dbReference>
<organism evidence="1">
    <name type="scientific">bioreactor metagenome</name>
    <dbReference type="NCBI Taxonomy" id="1076179"/>
    <lineage>
        <taxon>unclassified sequences</taxon>
        <taxon>metagenomes</taxon>
        <taxon>ecological metagenomes</taxon>
    </lineage>
</organism>
<reference evidence="1" key="1">
    <citation type="submission" date="2019-08" db="EMBL/GenBank/DDBJ databases">
        <authorList>
            <person name="Kucharzyk K."/>
            <person name="Murdoch R.W."/>
            <person name="Higgins S."/>
            <person name="Loffler F."/>
        </authorList>
    </citation>
    <scope>NUCLEOTIDE SEQUENCE</scope>
</reference>
<evidence type="ECO:0000313" key="1">
    <source>
        <dbReference type="EMBL" id="MPM57147.1"/>
    </source>
</evidence>
<proteinExistence type="predicted"/>
<comment type="caution">
    <text evidence="1">The sequence shown here is derived from an EMBL/GenBank/DDBJ whole genome shotgun (WGS) entry which is preliminary data.</text>
</comment>
<name>A0A645AVI7_9ZZZZ</name>
<gene>
    <name evidence="1" type="ORF">SDC9_103968</name>
</gene>
<dbReference type="AlphaFoldDB" id="A0A645AVI7"/>
<sequence length="66" mass="7534">MMDNVFIEIQLKNEEAYIGKLRGIRKWAVLANRRMGHQAVCITLNSSGVSPRDLIGELQRRHLASQ</sequence>